<organism evidence="2 3">
    <name type="scientific">Acrocarpospora macrocephala</name>
    <dbReference type="NCBI Taxonomy" id="150177"/>
    <lineage>
        <taxon>Bacteria</taxon>
        <taxon>Bacillati</taxon>
        <taxon>Actinomycetota</taxon>
        <taxon>Actinomycetes</taxon>
        <taxon>Streptosporangiales</taxon>
        <taxon>Streptosporangiaceae</taxon>
        <taxon>Acrocarpospora</taxon>
    </lineage>
</organism>
<keyword evidence="1" id="KW-1133">Transmembrane helix</keyword>
<dbReference type="NCBIfam" id="NF038403">
    <property type="entry name" value="perm_prefix_1"/>
    <property type="match status" value="1"/>
</dbReference>
<feature type="transmembrane region" description="Helical" evidence="1">
    <location>
        <begin position="287"/>
        <end position="308"/>
    </location>
</feature>
<feature type="transmembrane region" description="Helical" evidence="1">
    <location>
        <begin position="215"/>
        <end position="237"/>
    </location>
</feature>
<evidence type="ECO:0000313" key="3">
    <source>
        <dbReference type="Proteomes" id="UP000331127"/>
    </source>
</evidence>
<feature type="transmembrane region" description="Helical" evidence="1">
    <location>
        <begin position="176"/>
        <end position="195"/>
    </location>
</feature>
<keyword evidence="1" id="KW-0812">Transmembrane</keyword>
<feature type="transmembrane region" description="Helical" evidence="1">
    <location>
        <begin position="244"/>
        <end position="267"/>
    </location>
</feature>
<dbReference type="InterPro" id="IPR047928">
    <property type="entry name" value="Perm_prefix_1"/>
</dbReference>
<dbReference type="RefSeq" id="WP_155353390.1">
    <property type="nucleotide sequence ID" value="NZ_BAAAHL010000041.1"/>
</dbReference>
<dbReference type="Pfam" id="PF22564">
    <property type="entry name" value="HAAS"/>
    <property type="match status" value="1"/>
</dbReference>
<dbReference type="OrthoDB" id="3171769at2"/>
<feature type="transmembrane region" description="Helical" evidence="1">
    <location>
        <begin position="124"/>
        <end position="146"/>
    </location>
</feature>
<comment type="caution">
    <text evidence="2">The sequence shown here is derived from an EMBL/GenBank/DDBJ whole genome shotgun (WGS) entry which is preliminary data.</text>
</comment>
<dbReference type="Proteomes" id="UP000331127">
    <property type="component" value="Unassembled WGS sequence"/>
</dbReference>
<sequence length="342" mass="36435">MTATTSTLTDRYVDLTLRRLPAKQRPDIERELRASIADAIDDRTDAGSDPAEAEHAVLTELGDPARLAADYADRPLHLIGPSLYLDYVRLIVAILVTVVPATAAATGFIRILQGGAAGPVIGDTIGTALTTTVHIVFWTTLLFAVIERTSSLRAGPARQWTPDALPQPPSRRARHGAVIAEIVTVVLFTTLVLLSPVVSTQTDATGDPIGILSPWLWQTGVVYGFLGLAIAALGVTVAKSYVRWSVPVAVTAVLLSIATTTLLIWIAASDRLLNPAFVDAAGWPSEVAYWTNAGLIIAAVLAVVHAVVESAAGFAARSWVTPSWKPMIHTIVEKIPARAPRR</sequence>
<keyword evidence="3" id="KW-1185">Reference proteome</keyword>
<dbReference type="AlphaFoldDB" id="A0A5M3WF63"/>
<feature type="transmembrane region" description="Helical" evidence="1">
    <location>
        <begin position="87"/>
        <end position="112"/>
    </location>
</feature>
<evidence type="ECO:0000256" key="1">
    <source>
        <dbReference type="SAM" id="Phobius"/>
    </source>
</evidence>
<protein>
    <submittedName>
        <fullName evidence="2">Uncharacterized protein</fullName>
    </submittedName>
</protein>
<keyword evidence="1" id="KW-0472">Membrane</keyword>
<name>A0A5M3WF63_9ACTN</name>
<dbReference type="EMBL" id="BLAE01000007">
    <property type="protein sequence ID" value="GES07707.1"/>
    <property type="molecule type" value="Genomic_DNA"/>
</dbReference>
<proteinExistence type="predicted"/>
<accession>A0A5M3WF63</accession>
<reference evidence="2 3" key="1">
    <citation type="submission" date="2019-10" db="EMBL/GenBank/DDBJ databases">
        <title>Whole genome shotgun sequence of Acrocarpospora macrocephala NBRC 16266.</title>
        <authorList>
            <person name="Ichikawa N."/>
            <person name="Kimura A."/>
            <person name="Kitahashi Y."/>
            <person name="Komaki H."/>
            <person name="Oguchi A."/>
        </authorList>
    </citation>
    <scope>NUCLEOTIDE SEQUENCE [LARGE SCALE GENOMIC DNA]</scope>
    <source>
        <strain evidence="2 3">NBRC 16266</strain>
    </source>
</reference>
<evidence type="ECO:0000313" key="2">
    <source>
        <dbReference type="EMBL" id="GES07707.1"/>
    </source>
</evidence>
<gene>
    <name evidence="2" type="ORF">Amac_013020</name>
</gene>